<evidence type="ECO:0000313" key="2">
    <source>
        <dbReference type="Proteomes" id="UP000199262"/>
    </source>
</evidence>
<sequence length="80" mass="9505">MLKYADRLDSELLIDMKKELHWIKHNEDAILHLLNQALLSRNIGSLPYSGGLFEQNYWFVLILNELNLYIKNLESESMRK</sequence>
<evidence type="ECO:0000313" key="1">
    <source>
        <dbReference type="EMBL" id="SCW41853.1"/>
    </source>
</evidence>
<dbReference type="AlphaFoldDB" id="A0A1G4QB57"/>
<dbReference type="EMBL" id="FMTE01000010">
    <property type="protein sequence ID" value="SCW41853.1"/>
    <property type="molecule type" value="Genomic_DNA"/>
</dbReference>
<protein>
    <submittedName>
        <fullName evidence="1">Uncharacterized protein</fullName>
    </submittedName>
</protein>
<dbReference type="Proteomes" id="UP000199262">
    <property type="component" value="Unassembled WGS sequence"/>
</dbReference>
<dbReference type="RefSeq" id="WP_236736409.1">
    <property type="nucleotide sequence ID" value="NZ_CP179487.1"/>
</dbReference>
<keyword evidence="2" id="KW-1185">Reference proteome</keyword>
<reference evidence="2" key="1">
    <citation type="submission" date="2016-10" db="EMBL/GenBank/DDBJ databases">
        <authorList>
            <person name="Varghese N."/>
            <person name="Submissions S."/>
        </authorList>
    </citation>
    <scope>NUCLEOTIDE SEQUENCE [LARGE SCALE GENOMIC DNA]</scope>
    <source>
        <strain evidence="2">ATCC 51557</strain>
    </source>
</reference>
<accession>A0A1G4QB57</accession>
<organism evidence="1 2">
    <name type="scientific">Borreliella japonica</name>
    <name type="common">Borrelia japonica</name>
    <dbReference type="NCBI Taxonomy" id="34095"/>
    <lineage>
        <taxon>Bacteria</taxon>
        <taxon>Pseudomonadati</taxon>
        <taxon>Spirochaetota</taxon>
        <taxon>Spirochaetia</taxon>
        <taxon>Spirochaetales</taxon>
        <taxon>Borreliaceae</taxon>
        <taxon>Borreliella</taxon>
    </lineage>
</organism>
<proteinExistence type="predicted"/>
<name>A0A1G4QB57_BORJA</name>
<gene>
    <name evidence="1" type="ORF">SAMN02983004_01035</name>
</gene>